<evidence type="ECO:0000313" key="4">
    <source>
        <dbReference type="Proteomes" id="UP000824633"/>
    </source>
</evidence>
<evidence type="ECO:0000256" key="2">
    <source>
        <dbReference type="SAM" id="SignalP"/>
    </source>
</evidence>
<keyword evidence="4" id="KW-1185">Reference proteome</keyword>
<proteinExistence type="predicted"/>
<sequence length="214" mass="23876">MKKKLVLTLCLSLILILVGCNSDKKANESIQTTNGNQTLEDSSKDINNPIQSTNEQNSAHEKEETLKSTETDPNKQVVKDKNNVSQKITKVNSKVKLHDGIYFDNRSFGDNILKNYCEVVISNITNTSFDFTVYEVNESDGKKENKKVIFLTNTAVFTGDGMKASFYGKNYTLAFTFPNNHNAYPVVTDIEISGFKPLEGKTYVNNGIPGHEFG</sequence>
<evidence type="ECO:0000256" key="1">
    <source>
        <dbReference type="SAM" id="MobiDB-lite"/>
    </source>
</evidence>
<accession>A0ABN6IV23</accession>
<evidence type="ECO:0008006" key="5">
    <source>
        <dbReference type="Google" id="ProtNLM"/>
    </source>
</evidence>
<dbReference type="RefSeq" id="WP_224037408.1">
    <property type="nucleotide sequence ID" value="NZ_AP024849.1"/>
</dbReference>
<feature type="signal peptide" evidence="2">
    <location>
        <begin position="1"/>
        <end position="26"/>
    </location>
</feature>
<dbReference type="PROSITE" id="PS51257">
    <property type="entry name" value="PROKAR_LIPOPROTEIN"/>
    <property type="match status" value="1"/>
</dbReference>
<dbReference type="EMBL" id="AP024849">
    <property type="protein sequence ID" value="BCZ45867.1"/>
    <property type="molecule type" value="Genomic_DNA"/>
</dbReference>
<reference evidence="4" key="1">
    <citation type="submission" date="2021-07" db="EMBL/GenBank/DDBJ databases">
        <title>Complete genome sequencing of a Clostridium isolate.</title>
        <authorList>
            <person name="Ueki A."/>
            <person name="Tonouchi A."/>
        </authorList>
    </citation>
    <scope>NUCLEOTIDE SEQUENCE [LARGE SCALE GENOMIC DNA]</scope>
    <source>
        <strain evidence="4">C5S11</strain>
    </source>
</reference>
<feature type="compositionally biased region" description="Polar residues" evidence="1">
    <location>
        <begin position="32"/>
        <end position="57"/>
    </location>
</feature>
<organism evidence="3 4">
    <name type="scientific">Clostridium gelidum</name>
    <dbReference type="NCBI Taxonomy" id="704125"/>
    <lineage>
        <taxon>Bacteria</taxon>
        <taxon>Bacillati</taxon>
        <taxon>Bacillota</taxon>
        <taxon>Clostridia</taxon>
        <taxon>Eubacteriales</taxon>
        <taxon>Clostridiaceae</taxon>
        <taxon>Clostridium</taxon>
    </lineage>
</organism>
<feature type="region of interest" description="Disordered" evidence="1">
    <location>
        <begin position="32"/>
        <end position="73"/>
    </location>
</feature>
<keyword evidence="2" id="KW-0732">Signal</keyword>
<dbReference type="Proteomes" id="UP000824633">
    <property type="component" value="Chromosome"/>
</dbReference>
<name>A0ABN6IV23_9CLOT</name>
<evidence type="ECO:0000313" key="3">
    <source>
        <dbReference type="EMBL" id="BCZ45867.1"/>
    </source>
</evidence>
<feature type="chain" id="PRO_5045552762" description="Lipoprotein" evidence="2">
    <location>
        <begin position="27"/>
        <end position="214"/>
    </location>
</feature>
<feature type="compositionally biased region" description="Basic and acidic residues" evidence="1">
    <location>
        <begin position="58"/>
        <end position="73"/>
    </location>
</feature>
<gene>
    <name evidence="3" type="ORF">psyc5s11_19340</name>
</gene>
<protein>
    <recommendedName>
        <fullName evidence="5">Lipoprotein</fullName>
    </recommendedName>
</protein>